<dbReference type="PRINTS" id="PR00035">
    <property type="entry name" value="HTHGNTR"/>
</dbReference>
<dbReference type="Proteomes" id="UP000315252">
    <property type="component" value="Unassembled WGS sequence"/>
</dbReference>
<dbReference type="SMART" id="SM00866">
    <property type="entry name" value="UTRA"/>
    <property type="match status" value="1"/>
</dbReference>
<evidence type="ECO:0000259" key="4">
    <source>
        <dbReference type="PROSITE" id="PS50949"/>
    </source>
</evidence>
<dbReference type="NCBIfam" id="TIGR02325">
    <property type="entry name" value="C_P_lyase_phnF"/>
    <property type="match status" value="1"/>
</dbReference>
<proteinExistence type="predicted"/>
<evidence type="ECO:0000256" key="2">
    <source>
        <dbReference type="ARBA" id="ARBA00023125"/>
    </source>
</evidence>
<dbReference type="InterPro" id="IPR000524">
    <property type="entry name" value="Tscrpt_reg_HTH_GntR"/>
</dbReference>
<dbReference type="CDD" id="cd07377">
    <property type="entry name" value="WHTH_GntR"/>
    <property type="match status" value="1"/>
</dbReference>
<sequence length="239" mass="26640">MIERGTGIALWRQIEQQLAEDVAAGVYPEGSRLPTEPELAERFGVNRHTLRRAVAGLVEQGLLRVEQGRGTFVQEHVVDYLIGKRTRFSEIITKQHRNPAGRLLRAQEFEADQTVAKGLKLKPGTPCILLETLNDVDGRPLSVSSNYFPAGRFPELIPVYAETRSITKALTHHGAGDYTRRTTKVMARLPEAEDAKALKQPASKPVLVVESINVDQDGKPVQFCIARFVADRMQIVFET</sequence>
<dbReference type="SUPFAM" id="SSF64288">
    <property type="entry name" value="Chorismate lyase-like"/>
    <property type="match status" value="1"/>
</dbReference>
<dbReference type="InterPro" id="IPR028978">
    <property type="entry name" value="Chorismate_lyase_/UTRA_dom_sf"/>
</dbReference>
<dbReference type="AlphaFoldDB" id="A0A545TGK0"/>
<dbReference type="EMBL" id="VHSH01000008">
    <property type="protein sequence ID" value="TQV76370.1"/>
    <property type="molecule type" value="Genomic_DNA"/>
</dbReference>
<keyword evidence="1" id="KW-0805">Transcription regulation</keyword>
<protein>
    <submittedName>
        <fullName evidence="5">Phosphonate metabolism transcriptional regulator PhnF</fullName>
    </submittedName>
</protein>
<accession>A0A545TGK0</accession>
<dbReference type="InterPro" id="IPR012702">
    <property type="entry name" value="CP_lyase_PhnF"/>
</dbReference>
<dbReference type="OrthoDB" id="5454556at2"/>
<dbReference type="Pfam" id="PF00392">
    <property type="entry name" value="GntR"/>
    <property type="match status" value="1"/>
</dbReference>
<dbReference type="GO" id="GO:0003700">
    <property type="term" value="F:DNA-binding transcription factor activity"/>
    <property type="evidence" value="ECO:0007669"/>
    <property type="project" value="InterPro"/>
</dbReference>
<evidence type="ECO:0000256" key="1">
    <source>
        <dbReference type="ARBA" id="ARBA00023015"/>
    </source>
</evidence>
<evidence type="ECO:0000313" key="6">
    <source>
        <dbReference type="Proteomes" id="UP000315252"/>
    </source>
</evidence>
<feature type="domain" description="HTH gntR-type" evidence="4">
    <location>
        <begin position="8"/>
        <end position="76"/>
    </location>
</feature>
<evidence type="ECO:0000256" key="3">
    <source>
        <dbReference type="ARBA" id="ARBA00023163"/>
    </source>
</evidence>
<dbReference type="PROSITE" id="PS50949">
    <property type="entry name" value="HTH_GNTR"/>
    <property type="match status" value="1"/>
</dbReference>
<dbReference type="SUPFAM" id="SSF46785">
    <property type="entry name" value="Winged helix' DNA-binding domain"/>
    <property type="match status" value="1"/>
</dbReference>
<dbReference type="Gene3D" id="3.40.1410.10">
    <property type="entry name" value="Chorismate lyase-like"/>
    <property type="match status" value="1"/>
</dbReference>
<organism evidence="5 6">
    <name type="scientific">Denitrobaculum tricleocarpae</name>
    <dbReference type="NCBI Taxonomy" id="2591009"/>
    <lineage>
        <taxon>Bacteria</taxon>
        <taxon>Pseudomonadati</taxon>
        <taxon>Pseudomonadota</taxon>
        <taxon>Alphaproteobacteria</taxon>
        <taxon>Rhodospirillales</taxon>
        <taxon>Rhodospirillaceae</taxon>
        <taxon>Denitrobaculum</taxon>
    </lineage>
</organism>
<dbReference type="InterPro" id="IPR011663">
    <property type="entry name" value="UTRA"/>
</dbReference>
<dbReference type="InterPro" id="IPR036390">
    <property type="entry name" value="WH_DNA-bd_sf"/>
</dbReference>
<comment type="caution">
    <text evidence="5">The sequence shown here is derived from an EMBL/GenBank/DDBJ whole genome shotgun (WGS) entry which is preliminary data.</text>
</comment>
<keyword evidence="6" id="KW-1185">Reference proteome</keyword>
<dbReference type="InterPro" id="IPR036388">
    <property type="entry name" value="WH-like_DNA-bd_sf"/>
</dbReference>
<dbReference type="Gene3D" id="1.10.10.10">
    <property type="entry name" value="Winged helix-like DNA-binding domain superfamily/Winged helix DNA-binding domain"/>
    <property type="match status" value="1"/>
</dbReference>
<dbReference type="PANTHER" id="PTHR44846:SF1">
    <property type="entry name" value="MANNOSYL-D-GLYCERATE TRANSPORT_METABOLISM SYSTEM REPRESSOR MNGR-RELATED"/>
    <property type="match status" value="1"/>
</dbReference>
<gene>
    <name evidence="5" type="primary">phnF</name>
    <name evidence="5" type="ORF">FKG95_21220</name>
</gene>
<keyword evidence="2" id="KW-0238">DNA-binding</keyword>
<reference evidence="5 6" key="1">
    <citation type="submission" date="2019-06" db="EMBL/GenBank/DDBJ databases">
        <title>Whole genome sequence for Rhodospirillaceae sp. R148.</title>
        <authorList>
            <person name="Wang G."/>
        </authorList>
    </citation>
    <scope>NUCLEOTIDE SEQUENCE [LARGE SCALE GENOMIC DNA]</scope>
    <source>
        <strain evidence="5 6">R148</strain>
    </source>
</reference>
<evidence type="ECO:0000313" key="5">
    <source>
        <dbReference type="EMBL" id="TQV76370.1"/>
    </source>
</evidence>
<dbReference type="Pfam" id="PF07702">
    <property type="entry name" value="UTRA"/>
    <property type="match status" value="1"/>
</dbReference>
<dbReference type="InterPro" id="IPR050679">
    <property type="entry name" value="Bact_HTH_transcr_reg"/>
</dbReference>
<dbReference type="GO" id="GO:0003677">
    <property type="term" value="F:DNA binding"/>
    <property type="evidence" value="ECO:0007669"/>
    <property type="project" value="UniProtKB-KW"/>
</dbReference>
<name>A0A545TGK0_9PROT</name>
<dbReference type="PANTHER" id="PTHR44846">
    <property type="entry name" value="MANNOSYL-D-GLYCERATE TRANSPORT/METABOLISM SYSTEM REPRESSOR MNGR-RELATED"/>
    <property type="match status" value="1"/>
</dbReference>
<dbReference type="GO" id="GO:0045892">
    <property type="term" value="P:negative regulation of DNA-templated transcription"/>
    <property type="evidence" value="ECO:0007669"/>
    <property type="project" value="TreeGrafter"/>
</dbReference>
<dbReference type="SMART" id="SM00345">
    <property type="entry name" value="HTH_GNTR"/>
    <property type="match status" value="1"/>
</dbReference>
<keyword evidence="3" id="KW-0804">Transcription</keyword>